<dbReference type="AlphaFoldDB" id="A0A2U1N485"/>
<comment type="caution">
    <text evidence="1">The sequence shown here is derived from an EMBL/GenBank/DDBJ whole genome shotgun (WGS) entry which is preliminary data.</text>
</comment>
<dbReference type="Proteomes" id="UP000245207">
    <property type="component" value="Unassembled WGS sequence"/>
</dbReference>
<protein>
    <submittedName>
        <fullName evidence="1">Agenet-like domain, Agenet domain</fullName>
    </submittedName>
</protein>
<sequence length="93" mass="10467">MLGACSIKLDQRALAIACLRRKKAQKPECMNLTTWEALCRVWTEPAFIAKTKRGKTARQANKRFDGGPSVEERAIMFLEAQDRVTKGASLKWA</sequence>
<name>A0A2U1N485_ARTAN</name>
<gene>
    <name evidence="1" type="ORF">CTI12_AA310190</name>
</gene>
<organism evidence="1 2">
    <name type="scientific">Artemisia annua</name>
    <name type="common">Sweet wormwood</name>
    <dbReference type="NCBI Taxonomy" id="35608"/>
    <lineage>
        <taxon>Eukaryota</taxon>
        <taxon>Viridiplantae</taxon>
        <taxon>Streptophyta</taxon>
        <taxon>Embryophyta</taxon>
        <taxon>Tracheophyta</taxon>
        <taxon>Spermatophyta</taxon>
        <taxon>Magnoliopsida</taxon>
        <taxon>eudicotyledons</taxon>
        <taxon>Gunneridae</taxon>
        <taxon>Pentapetalae</taxon>
        <taxon>asterids</taxon>
        <taxon>campanulids</taxon>
        <taxon>Asterales</taxon>
        <taxon>Asteraceae</taxon>
        <taxon>Asteroideae</taxon>
        <taxon>Anthemideae</taxon>
        <taxon>Artemisiinae</taxon>
        <taxon>Artemisia</taxon>
    </lineage>
</organism>
<proteinExistence type="predicted"/>
<keyword evidence="2" id="KW-1185">Reference proteome</keyword>
<accession>A0A2U1N485</accession>
<dbReference type="EMBL" id="PKPP01003666">
    <property type="protein sequence ID" value="PWA68289.1"/>
    <property type="molecule type" value="Genomic_DNA"/>
</dbReference>
<evidence type="ECO:0000313" key="2">
    <source>
        <dbReference type="Proteomes" id="UP000245207"/>
    </source>
</evidence>
<reference evidence="1 2" key="1">
    <citation type="journal article" date="2018" name="Mol. Plant">
        <title>The genome of Artemisia annua provides insight into the evolution of Asteraceae family and artemisinin biosynthesis.</title>
        <authorList>
            <person name="Shen Q."/>
            <person name="Zhang L."/>
            <person name="Liao Z."/>
            <person name="Wang S."/>
            <person name="Yan T."/>
            <person name="Shi P."/>
            <person name="Liu M."/>
            <person name="Fu X."/>
            <person name="Pan Q."/>
            <person name="Wang Y."/>
            <person name="Lv Z."/>
            <person name="Lu X."/>
            <person name="Zhang F."/>
            <person name="Jiang W."/>
            <person name="Ma Y."/>
            <person name="Chen M."/>
            <person name="Hao X."/>
            <person name="Li L."/>
            <person name="Tang Y."/>
            <person name="Lv G."/>
            <person name="Zhou Y."/>
            <person name="Sun X."/>
            <person name="Brodelius P.E."/>
            <person name="Rose J.K.C."/>
            <person name="Tang K."/>
        </authorList>
    </citation>
    <scope>NUCLEOTIDE SEQUENCE [LARGE SCALE GENOMIC DNA]</scope>
    <source>
        <strain evidence="2">cv. Huhao1</strain>
        <tissue evidence="1">Leaf</tissue>
    </source>
</reference>
<evidence type="ECO:0000313" key="1">
    <source>
        <dbReference type="EMBL" id="PWA68289.1"/>
    </source>
</evidence>